<dbReference type="EMBL" id="JADBEC010000001">
    <property type="protein sequence ID" value="MBE1503109.1"/>
    <property type="molecule type" value="Genomic_DNA"/>
</dbReference>
<evidence type="ECO:0000313" key="2">
    <source>
        <dbReference type="EMBL" id="MBE1503109.1"/>
    </source>
</evidence>
<reference evidence="2 3" key="1">
    <citation type="submission" date="2020-10" db="EMBL/GenBank/DDBJ databases">
        <title>Sequencing the genomes of 1000 actinobacteria strains.</title>
        <authorList>
            <person name="Klenk H.-P."/>
        </authorList>
    </citation>
    <scope>NUCLEOTIDE SEQUENCE [LARGE SCALE GENOMIC DNA]</scope>
    <source>
        <strain evidence="2 3">DSM 7307</strain>
    </source>
</reference>
<keyword evidence="2" id="KW-0966">Cell projection</keyword>
<feature type="compositionally biased region" description="Polar residues" evidence="1">
    <location>
        <begin position="1"/>
        <end position="16"/>
    </location>
</feature>
<evidence type="ECO:0000313" key="3">
    <source>
        <dbReference type="Proteomes" id="UP000620262"/>
    </source>
</evidence>
<protein>
    <submittedName>
        <fullName evidence="2">Flagellar basal body rod protein FlgC</fullName>
    </submittedName>
</protein>
<feature type="region of interest" description="Disordered" evidence="1">
    <location>
        <begin position="1"/>
        <end position="20"/>
    </location>
</feature>
<keyword evidence="3" id="KW-1185">Reference proteome</keyword>
<comment type="caution">
    <text evidence="2">The sequence shown here is derived from an EMBL/GenBank/DDBJ whole genome shotgun (WGS) entry which is preliminary data.</text>
</comment>
<name>A0ABR9IIV7_RHIVS</name>
<keyword evidence="2" id="KW-0282">Flagellum</keyword>
<accession>A0ABR9IIV7</accession>
<gene>
    <name evidence="2" type="ORF">H4W29_000290</name>
</gene>
<keyword evidence="2" id="KW-0969">Cilium</keyword>
<proteinExistence type="predicted"/>
<sequence>MAANIANHSSTRTTQLYDHRSDDVSLDEIERILI</sequence>
<dbReference type="Proteomes" id="UP000620262">
    <property type="component" value="Unassembled WGS sequence"/>
</dbReference>
<evidence type="ECO:0000256" key="1">
    <source>
        <dbReference type="SAM" id="MobiDB-lite"/>
    </source>
</evidence>
<organism evidence="2 3">
    <name type="scientific">Rhizobium viscosum</name>
    <name type="common">Arthrobacter viscosus</name>
    <dbReference type="NCBI Taxonomy" id="1673"/>
    <lineage>
        <taxon>Bacteria</taxon>
        <taxon>Pseudomonadati</taxon>
        <taxon>Pseudomonadota</taxon>
        <taxon>Alphaproteobacteria</taxon>
        <taxon>Hyphomicrobiales</taxon>
        <taxon>Rhizobiaceae</taxon>
        <taxon>Rhizobium/Agrobacterium group</taxon>
        <taxon>Rhizobium</taxon>
    </lineage>
</organism>